<keyword evidence="2" id="KW-0004">4Fe-4S</keyword>
<dbReference type="SFLD" id="SFLDG01082">
    <property type="entry name" value="B12-binding_domain_containing"/>
    <property type="match status" value="1"/>
</dbReference>
<accession>A0A7J2U5I4</accession>
<keyword evidence="3" id="KW-0949">S-adenosyl-L-methionine</keyword>
<evidence type="ECO:0000313" key="9">
    <source>
        <dbReference type="EMBL" id="HEM67523.1"/>
    </source>
</evidence>
<dbReference type="GO" id="GO:0051539">
    <property type="term" value="F:4 iron, 4 sulfur cluster binding"/>
    <property type="evidence" value="ECO:0007669"/>
    <property type="project" value="UniProtKB-KW"/>
</dbReference>
<proteinExistence type="predicted"/>
<dbReference type="AlphaFoldDB" id="A0A7J2U5I4"/>
<reference evidence="9" key="1">
    <citation type="journal article" date="2020" name="mSystems">
        <title>Genome- and Community-Level Interaction Insights into Carbon Utilization and Element Cycling Functions of Hydrothermarchaeota in Hydrothermal Sediment.</title>
        <authorList>
            <person name="Zhou Z."/>
            <person name="Liu Y."/>
            <person name="Xu W."/>
            <person name="Pan J."/>
            <person name="Luo Z.H."/>
            <person name="Li M."/>
        </authorList>
    </citation>
    <scope>NUCLEOTIDE SEQUENCE [LARGE SCALE GENOMIC DNA]</scope>
    <source>
        <strain evidence="9">SpSt-125</strain>
    </source>
</reference>
<dbReference type="SMART" id="SM00729">
    <property type="entry name" value="Elp3"/>
    <property type="match status" value="1"/>
</dbReference>
<dbReference type="InterPro" id="IPR006638">
    <property type="entry name" value="Elp3/MiaA/NifB-like_rSAM"/>
</dbReference>
<organism evidence="9">
    <name type="scientific">Ignisphaera aggregans</name>
    <dbReference type="NCBI Taxonomy" id="334771"/>
    <lineage>
        <taxon>Archaea</taxon>
        <taxon>Thermoproteota</taxon>
        <taxon>Thermoprotei</taxon>
        <taxon>Desulfurococcales</taxon>
        <taxon>Desulfurococcaceae</taxon>
        <taxon>Ignisphaera</taxon>
    </lineage>
</organism>
<dbReference type="InterPro" id="IPR002792">
    <property type="entry name" value="TRAM_dom"/>
</dbReference>
<dbReference type="InterPro" id="IPR058240">
    <property type="entry name" value="rSAM_sf"/>
</dbReference>
<comment type="caution">
    <text evidence="9">The sequence shown here is derived from an EMBL/GenBank/DDBJ whole genome shotgun (WGS) entry which is preliminary data.</text>
</comment>
<dbReference type="SUPFAM" id="SSF102114">
    <property type="entry name" value="Radical SAM enzymes"/>
    <property type="match status" value="1"/>
</dbReference>
<feature type="domain" description="Radical SAM core" evidence="8">
    <location>
        <begin position="208"/>
        <end position="483"/>
    </location>
</feature>
<dbReference type="Gene3D" id="3.40.50.280">
    <property type="entry name" value="Cobalamin-binding domain"/>
    <property type="match status" value="1"/>
</dbReference>
<evidence type="ECO:0000256" key="2">
    <source>
        <dbReference type="ARBA" id="ARBA00022485"/>
    </source>
</evidence>
<dbReference type="Gene3D" id="3.80.30.20">
    <property type="entry name" value="tm_1862 like domain"/>
    <property type="match status" value="1"/>
</dbReference>
<dbReference type="CDD" id="cd01335">
    <property type="entry name" value="Radical_SAM"/>
    <property type="match status" value="1"/>
</dbReference>
<evidence type="ECO:0000256" key="1">
    <source>
        <dbReference type="ARBA" id="ARBA00001966"/>
    </source>
</evidence>
<dbReference type="InterPro" id="IPR007197">
    <property type="entry name" value="rSAM"/>
</dbReference>
<dbReference type="InterPro" id="IPR051198">
    <property type="entry name" value="BchE-like"/>
</dbReference>
<evidence type="ECO:0000256" key="4">
    <source>
        <dbReference type="ARBA" id="ARBA00022723"/>
    </source>
</evidence>
<evidence type="ECO:0000259" key="7">
    <source>
        <dbReference type="PROSITE" id="PS50926"/>
    </source>
</evidence>
<dbReference type="PROSITE" id="PS51918">
    <property type="entry name" value="RADICAL_SAM"/>
    <property type="match status" value="1"/>
</dbReference>
<dbReference type="Pfam" id="PF04055">
    <property type="entry name" value="Radical_SAM"/>
    <property type="match status" value="1"/>
</dbReference>
<sequence>MEKVLVVDANARGKGKRFSTLDVIGVGPRLVTALFRSYNIDARLYAYEYVINNLEVMEKYDVLAVSFMISDVHATRKLIDLWNKVNGGLVILGGGGTLNQAILQSLHFSMAFKGEVEVTMQNIFSKYAKLSEAYNVLSQEKKIMKGLVIKAQDGEILDGGLGLWTPKEKLNILPAIEDLKTYPFYWASRIYVEVVRGCSNFRRAKQTSNGKICTNCNVCHSGPLSLRIRCPIGIPPGCGYCSVPTVHGPARSRNLYVIIEEIERLTRIGASRIVLSAPDFLDYEREQLVEGSLTDPCNPPPNIDAIEEFLGKLVKIRAIATGRVVIMIENVKPCLVNDEAAEILGRYLKDTPIYIGLESCSDELLESIGRPSSCNNAINAIKRLKSHGLRPYVYLLYYLPMEREDDIRKTIECIDDLESNGVERIILYRFKPIPYSSFEKFIRNVTTINNTLHEELYRKVVEFNKKQKKRMQDMIIKAIVAQKHPTKRGYLIAYPQKHGPVVLVKGSHNLIGHRVTVKIQEVVTDRVVLGSIIQVHEKYI</sequence>
<name>A0A7J2U5I4_9CREN</name>
<feature type="domain" description="TRAM" evidence="7">
    <location>
        <begin position="465"/>
        <end position="534"/>
    </location>
</feature>
<dbReference type="PANTHER" id="PTHR43409:SF17">
    <property type="entry name" value="METHYLTHIOTRANSFERASE MJ0865-RELATED"/>
    <property type="match status" value="1"/>
</dbReference>
<gene>
    <name evidence="9" type="ORF">ENO26_08205</name>
</gene>
<evidence type="ECO:0000256" key="5">
    <source>
        <dbReference type="ARBA" id="ARBA00023004"/>
    </source>
</evidence>
<evidence type="ECO:0000256" key="3">
    <source>
        <dbReference type="ARBA" id="ARBA00022691"/>
    </source>
</evidence>
<keyword evidence="4" id="KW-0479">Metal-binding</keyword>
<dbReference type="EMBL" id="DSEU01000056">
    <property type="protein sequence ID" value="HEM67523.1"/>
    <property type="molecule type" value="Genomic_DNA"/>
</dbReference>
<keyword evidence="6" id="KW-0411">Iron-sulfur</keyword>
<evidence type="ECO:0000259" key="8">
    <source>
        <dbReference type="PROSITE" id="PS51918"/>
    </source>
</evidence>
<dbReference type="SFLD" id="SFLDS00029">
    <property type="entry name" value="Radical_SAM"/>
    <property type="match status" value="1"/>
</dbReference>
<dbReference type="PROSITE" id="PS50926">
    <property type="entry name" value="TRAM"/>
    <property type="match status" value="1"/>
</dbReference>
<protein>
    <submittedName>
        <fullName evidence="9">Radical SAM protein</fullName>
    </submittedName>
</protein>
<dbReference type="GO" id="GO:0046872">
    <property type="term" value="F:metal ion binding"/>
    <property type="evidence" value="ECO:0007669"/>
    <property type="project" value="UniProtKB-KW"/>
</dbReference>
<dbReference type="InterPro" id="IPR023404">
    <property type="entry name" value="rSAM_horseshoe"/>
</dbReference>
<dbReference type="GO" id="GO:0003824">
    <property type="term" value="F:catalytic activity"/>
    <property type="evidence" value="ECO:0007669"/>
    <property type="project" value="InterPro"/>
</dbReference>
<keyword evidence="5" id="KW-0408">Iron</keyword>
<dbReference type="PANTHER" id="PTHR43409">
    <property type="entry name" value="ANAEROBIC MAGNESIUM-PROTOPORPHYRIN IX MONOMETHYL ESTER CYCLASE-RELATED"/>
    <property type="match status" value="1"/>
</dbReference>
<evidence type="ECO:0000256" key="6">
    <source>
        <dbReference type="ARBA" id="ARBA00023014"/>
    </source>
</evidence>
<comment type="cofactor">
    <cofactor evidence="1">
        <name>[4Fe-4S] cluster</name>
        <dbReference type="ChEBI" id="CHEBI:49883"/>
    </cofactor>
</comment>